<keyword evidence="5" id="KW-1185">Reference proteome</keyword>
<dbReference type="Proteomes" id="UP000289555">
    <property type="component" value="Chromosome"/>
</dbReference>
<accession>A0ABN5XAK7</accession>
<organism evidence="4 5">
    <name type="scientific">Vreelandella olivaria</name>
    <dbReference type="NCBI Taxonomy" id="390919"/>
    <lineage>
        <taxon>Bacteria</taxon>
        <taxon>Pseudomonadati</taxon>
        <taxon>Pseudomonadota</taxon>
        <taxon>Gammaproteobacteria</taxon>
        <taxon>Oceanospirillales</taxon>
        <taxon>Halomonadaceae</taxon>
        <taxon>Vreelandella</taxon>
    </lineage>
</organism>
<dbReference type="Pfam" id="PF01627">
    <property type="entry name" value="Hpt"/>
    <property type="match status" value="1"/>
</dbReference>
<evidence type="ECO:0000259" key="3">
    <source>
        <dbReference type="PROSITE" id="PS50894"/>
    </source>
</evidence>
<reference evidence="5" key="1">
    <citation type="journal article" date="2019" name="Microbiol. Resour. Announc.">
        <title>Complete Genome Sequence of Halomonas olivaria, a Moderately Halophilic Bacterium Isolated from Olive Processing Effluents, Obtained by Nanopore Sequencing.</title>
        <authorList>
            <person name="Nagata S."/>
            <person name="Ii K.M."/>
            <person name="Tsukimi T."/>
            <person name="Miura M.C."/>
            <person name="Galipon J."/>
            <person name="Arakawa K."/>
        </authorList>
    </citation>
    <scope>NUCLEOTIDE SEQUENCE [LARGE SCALE GENOMIC DNA]</scope>
    <source>
        <strain evidence="5">TYRC17</strain>
    </source>
</reference>
<evidence type="ECO:0000313" key="5">
    <source>
        <dbReference type="Proteomes" id="UP000289555"/>
    </source>
</evidence>
<evidence type="ECO:0000256" key="1">
    <source>
        <dbReference type="ARBA" id="ARBA00023012"/>
    </source>
</evidence>
<proteinExistence type="predicted"/>
<dbReference type="CDD" id="cd00088">
    <property type="entry name" value="HPT"/>
    <property type="match status" value="1"/>
</dbReference>
<feature type="modified residue" description="Phosphohistidine" evidence="2">
    <location>
        <position position="48"/>
    </location>
</feature>
<dbReference type="InterPro" id="IPR036641">
    <property type="entry name" value="HPT_dom_sf"/>
</dbReference>
<dbReference type="PANTHER" id="PTHR43395">
    <property type="entry name" value="SENSOR HISTIDINE KINASE CHEA"/>
    <property type="match status" value="1"/>
</dbReference>
<feature type="domain" description="HPt" evidence="3">
    <location>
        <begin position="1"/>
        <end position="105"/>
    </location>
</feature>
<dbReference type="InterPro" id="IPR051315">
    <property type="entry name" value="Bact_Chemotaxis_CheA"/>
</dbReference>
<protein>
    <recommendedName>
        <fullName evidence="3">HPt domain-containing protein</fullName>
    </recommendedName>
</protein>
<keyword evidence="1" id="KW-0902">Two-component regulatory system</keyword>
<dbReference type="InterPro" id="IPR008207">
    <property type="entry name" value="Sig_transdc_His_kin_Hpt_dom"/>
</dbReference>
<dbReference type="SUPFAM" id="SSF47226">
    <property type="entry name" value="Histidine-containing phosphotransfer domain, HPT domain"/>
    <property type="match status" value="1"/>
</dbReference>
<sequence length="162" mass="17766">MALDIRRFIQRFVEEAADHLPRLREGVSALEQGHADREQINELFRAAHTLKGSSRMLKLVPITALAHSTEELLSALRDGTLTATPTVTSLLSQAVDGLSDLVSRLAEGATGDDLPAADEVLCSALEAAALGQLPPPLLPLRRCRPLLQYHHPPQHRLPPLRW</sequence>
<gene>
    <name evidence="4" type="ORF">HORIV_60770</name>
</gene>
<dbReference type="PROSITE" id="PS50894">
    <property type="entry name" value="HPT"/>
    <property type="match status" value="1"/>
</dbReference>
<evidence type="ECO:0000313" key="4">
    <source>
        <dbReference type="EMBL" id="BBI53656.1"/>
    </source>
</evidence>
<dbReference type="SMART" id="SM00073">
    <property type="entry name" value="HPT"/>
    <property type="match status" value="1"/>
</dbReference>
<dbReference type="PANTHER" id="PTHR43395:SF1">
    <property type="entry name" value="CHEMOTAXIS PROTEIN CHEA"/>
    <property type="match status" value="1"/>
</dbReference>
<dbReference type="Gene3D" id="1.20.120.160">
    <property type="entry name" value="HPT domain"/>
    <property type="match status" value="1"/>
</dbReference>
<name>A0ABN5XAK7_9GAMM</name>
<keyword evidence="2" id="KW-0597">Phosphoprotein</keyword>
<dbReference type="EMBL" id="AP019416">
    <property type="protein sequence ID" value="BBI53656.1"/>
    <property type="molecule type" value="Genomic_DNA"/>
</dbReference>
<evidence type="ECO:0000256" key="2">
    <source>
        <dbReference type="PROSITE-ProRule" id="PRU00110"/>
    </source>
</evidence>